<evidence type="ECO:0000313" key="1">
    <source>
        <dbReference type="EMBL" id="QHU11600.1"/>
    </source>
</evidence>
<protein>
    <submittedName>
        <fullName evidence="1">Uncharacterized protein</fullName>
    </submittedName>
</protein>
<reference evidence="1" key="1">
    <citation type="journal article" date="2020" name="Nature">
        <title>Giant virus diversity and host interactions through global metagenomics.</title>
        <authorList>
            <person name="Schulz F."/>
            <person name="Roux S."/>
            <person name="Paez-Espino D."/>
            <person name="Jungbluth S."/>
            <person name="Walsh D.A."/>
            <person name="Denef V.J."/>
            <person name="McMahon K.D."/>
            <person name="Konstantinidis K.T."/>
            <person name="Eloe-Fadrosh E.A."/>
            <person name="Kyrpides N.C."/>
            <person name="Woyke T."/>
        </authorList>
    </citation>
    <scope>NUCLEOTIDE SEQUENCE</scope>
    <source>
        <strain evidence="1">GVMAG-S-1101169-75</strain>
    </source>
</reference>
<name>A0A6C0K464_9ZZZZ</name>
<accession>A0A6C0K464</accession>
<proteinExistence type="predicted"/>
<organism evidence="1">
    <name type="scientific">viral metagenome</name>
    <dbReference type="NCBI Taxonomy" id="1070528"/>
    <lineage>
        <taxon>unclassified sequences</taxon>
        <taxon>metagenomes</taxon>
        <taxon>organismal metagenomes</taxon>
    </lineage>
</organism>
<sequence length="37" mass="4311">MRIHDIFSFINVYSSLSGKGIVPFSFFFHECLPITLF</sequence>
<dbReference type="AlphaFoldDB" id="A0A6C0K464"/>
<dbReference type="EMBL" id="MN740786">
    <property type="protein sequence ID" value="QHU11600.1"/>
    <property type="molecule type" value="Genomic_DNA"/>
</dbReference>